<dbReference type="InterPro" id="IPR029074">
    <property type="entry name" value="Imm49"/>
</dbReference>
<protein>
    <recommendedName>
        <fullName evidence="3">Immunity protein 49</fullName>
    </recommendedName>
</protein>
<comment type="caution">
    <text evidence="1">The sequence shown here is derived from an EMBL/GenBank/DDBJ whole genome shotgun (WGS) entry which is preliminary data.</text>
</comment>
<keyword evidence="2" id="KW-1185">Reference proteome</keyword>
<dbReference type="Proteomes" id="UP000265325">
    <property type="component" value="Unassembled WGS sequence"/>
</dbReference>
<dbReference type="OrthoDB" id="4280744at2"/>
<reference evidence="1 2" key="1">
    <citation type="submission" date="2015-05" db="EMBL/GenBank/DDBJ databases">
        <title>Draft Genome assembly of Streptomyces showdoensis.</title>
        <authorList>
            <person name="Thapa K.K."/>
            <person name="Metsa-Ketela M."/>
        </authorList>
    </citation>
    <scope>NUCLEOTIDE SEQUENCE [LARGE SCALE GENOMIC DNA]</scope>
    <source>
        <strain evidence="1 2">ATCC 15227</strain>
    </source>
</reference>
<dbReference type="AlphaFoldDB" id="A0A2P2GR53"/>
<accession>A0A2P2GR53</accession>
<evidence type="ECO:0008006" key="3">
    <source>
        <dbReference type="Google" id="ProtNLM"/>
    </source>
</evidence>
<dbReference type="RefSeq" id="WP_046907877.1">
    <property type="nucleotide sequence ID" value="NZ_BAAAXG010000026.1"/>
</dbReference>
<evidence type="ECO:0000313" key="2">
    <source>
        <dbReference type="Proteomes" id="UP000265325"/>
    </source>
</evidence>
<evidence type="ECO:0000313" key="1">
    <source>
        <dbReference type="EMBL" id="KKZ73345.1"/>
    </source>
</evidence>
<gene>
    <name evidence="1" type="ORF">VO63_12910</name>
</gene>
<proteinExistence type="predicted"/>
<sequence length="306" mass="32712">MQDVTCHEIDAERIERAREGIRGRTAGHWHDMRYGSGVSLRGLAKARDELLDHVGASLAAGPEAAVPEPRQALRTAAECAIGALGLGCFPEGDWDVRFPLVDETLSSDEQLFDEGWDAGHEVPTARTWTETFALCLLGGVLWTPRRVAGPLLHADYAPAIRSGVPYSRFDSVSGPAELAEMDALCAYLSADGSWGAPVPLRLPDAEERAALARGLDGAGELDPDQALLRVLLDGDREAFDRALADRLDAYRASAEAAGEQAPGSLLPVRTAALAALARQAHGWEPGVRSGYLPEAFLTEPDRDSVG</sequence>
<name>A0A2P2GR53_STREW</name>
<dbReference type="EMBL" id="LAQS01000017">
    <property type="protein sequence ID" value="KKZ73345.1"/>
    <property type="molecule type" value="Genomic_DNA"/>
</dbReference>
<dbReference type="Pfam" id="PF15575">
    <property type="entry name" value="Imm49"/>
    <property type="match status" value="1"/>
</dbReference>
<organism evidence="1 2">
    <name type="scientific">Streptomyces showdoensis</name>
    <dbReference type="NCBI Taxonomy" id="68268"/>
    <lineage>
        <taxon>Bacteria</taxon>
        <taxon>Bacillati</taxon>
        <taxon>Actinomycetota</taxon>
        <taxon>Actinomycetes</taxon>
        <taxon>Kitasatosporales</taxon>
        <taxon>Streptomycetaceae</taxon>
        <taxon>Streptomyces</taxon>
    </lineage>
</organism>